<dbReference type="PANTHER" id="PTHR14003:SF23">
    <property type="entry name" value="ZINC FINGER PROTEIN 143"/>
    <property type="match status" value="1"/>
</dbReference>
<dbReference type="PROSITE" id="PS50157">
    <property type="entry name" value="ZINC_FINGER_C2H2_2"/>
    <property type="match status" value="2"/>
</dbReference>
<dbReference type="SUPFAM" id="SSF57667">
    <property type="entry name" value="beta-beta-alpha zinc fingers"/>
    <property type="match status" value="1"/>
</dbReference>
<evidence type="ECO:0000256" key="3">
    <source>
        <dbReference type="ARBA" id="ARBA00022771"/>
    </source>
</evidence>
<keyword evidence="2" id="KW-0677">Repeat</keyword>
<keyword evidence="9" id="KW-1185">Reference proteome</keyword>
<evidence type="ECO:0000313" key="9">
    <source>
        <dbReference type="Proteomes" id="UP001434883"/>
    </source>
</evidence>
<dbReference type="PANTHER" id="PTHR14003">
    <property type="entry name" value="TRANSCRIPTIONAL REPRESSOR PROTEIN YY"/>
    <property type="match status" value="1"/>
</dbReference>
<name>A0ABV0RSG7_9TELE</name>
<dbReference type="PROSITE" id="PS00028">
    <property type="entry name" value="ZINC_FINGER_C2H2_1"/>
    <property type="match status" value="2"/>
</dbReference>
<reference evidence="8 9" key="1">
    <citation type="submission" date="2021-06" db="EMBL/GenBank/DDBJ databases">
        <authorList>
            <person name="Palmer J.M."/>
        </authorList>
    </citation>
    <scope>NUCLEOTIDE SEQUENCE [LARGE SCALE GENOMIC DNA]</scope>
    <source>
        <strain evidence="8 9">XC_2019</strain>
        <tissue evidence="8">Muscle</tissue>
    </source>
</reference>
<comment type="caution">
    <text evidence="8">The sequence shown here is derived from an EMBL/GenBank/DDBJ whole genome shotgun (WGS) entry which is preliminary data.</text>
</comment>
<dbReference type="EMBL" id="JAHRIN010055862">
    <property type="protein sequence ID" value="MEQ2210995.1"/>
    <property type="molecule type" value="Genomic_DNA"/>
</dbReference>
<keyword evidence="4" id="KW-0862">Zinc</keyword>
<dbReference type="Gene3D" id="3.30.160.60">
    <property type="entry name" value="Classic Zinc Finger"/>
    <property type="match status" value="2"/>
</dbReference>
<keyword evidence="5" id="KW-0539">Nucleus</keyword>
<evidence type="ECO:0000256" key="6">
    <source>
        <dbReference type="PROSITE-ProRule" id="PRU00042"/>
    </source>
</evidence>
<dbReference type="SMART" id="SM00355">
    <property type="entry name" value="ZnF_C2H2"/>
    <property type="match status" value="2"/>
</dbReference>
<accession>A0ABV0RSG7</accession>
<gene>
    <name evidence="8" type="ORF">XENOCAPTIV_023757</name>
</gene>
<dbReference type="Proteomes" id="UP001434883">
    <property type="component" value="Unassembled WGS sequence"/>
</dbReference>
<protein>
    <recommendedName>
        <fullName evidence="7">C2H2-type domain-containing protein</fullName>
    </recommendedName>
</protein>
<evidence type="ECO:0000256" key="4">
    <source>
        <dbReference type="ARBA" id="ARBA00022833"/>
    </source>
</evidence>
<evidence type="ECO:0000256" key="1">
    <source>
        <dbReference type="ARBA" id="ARBA00022723"/>
    </source>
</evidence>
<evidence type="ECO:0000256" key="2">
    <source>
        <dbReference type="ARBA" id="ARBA00022737"/>
    </source>
</evidence>
<sequence>CDHDGCGKAFAASHHLKTHVRTHTGEKPFNCPSDGCEKTFSSQYSLKSHIRGHGKGQPFTVTLTHPHSEVSHCTAAS</sequence>
<evidence type="ECO:0000313" key="8">
    <source>
        <dbReference type="EMBL" id="MEQ2210995.1"/>
    </source>
</evidence>
<dbReference type="Pfam" id="PF00096">
    <property type="entry name" value="zf-C2H2"/>
    <property type="match status" value="2"/>
</dbReference>
<feature type="domain" description="C2H2-type" evidence="7">
    <location>
        <begin position="29"/>
        <end position="58"/>
    </location>
</feature>
<proteinExistence type="predicted"/>
<feature type="non-terminal residue" evidence="8">
    <location>
        <position position="1"/>
    </location>
</feature>
<organism evidence="8 9">
    <name type="scientific">Xenoophorus captivus</name>
    <dbReference type="NCBI Taxonomy" id="1517983"/>
    <lineage>
        <taxon>Eukaryota</taxon>
        <taxon>Metazoa</taxon>
        <taxon>Chordata</taxon>
        <taxon>Craniata</taxon>
        <taxon>Vertebrata</taxon>
        <taxon>Euteleostomi</taxon>
        <taxon>Actinopterygii</taxon>
        <taxon>Neopterygii</taxon>
        <taxon>Teleostei</taxon>
        <taxon>Neoteleostei</taxon>
        <taxon>Acanthomorphata</taxon>
        <taxon>Ovalentaria</taxon>
        <taxon>Atherinomorphae</taxon>
        <taxon>Cyprinodontiformes</taxon>
        <taxon>Goodeidae</taxon>
        <taxon>Xenoophorus</taxon>
    </lineage>
</organism>
<feature type="domain" description="C2H2-type" evidence="7">
    <location>
        <begin position="1"/>
        <end position="28"/>
    </location>
</feature>
<keyword evidence="1" id="KW-0479">Metal-binding</keyword>
<evidence type="ECO:0000259" key="7">
    <source>
        <dbReference type="PROSITE" id="PS50157"/>
    </source>
</evidence>
<evidence type="ECO:0000256" key="5">
    <source>
        <dbReference type="ARBA" id="ARBA00023242"/>
    </source>
</evidence>
<keyword evidence="3 6" id="KW-0863">Zinc-finger</keyword>
<dbReference type="InterPro" id="IPR013087">
    <property type="entry name" value="Znf_C2H2_type"/>
</dbReference>
<dbReference type="InterPro" id="IPR036236">
    <property type="entry name" value="Znf_C2H2_sf"/>
</dbReference>